<name>A0ACC8XJT5_9FIRM</name>
<organism evidence="1 2">
    <name type="scientific">Candidatus Epulonipiscium fishelsonii</name>
    <dbReference type="NCBI Taxonomy" id="77094"/>
    <lineage>
        <taxon>Bacteria</taxon>
        <taxon>Bacillati</taxon>
        <taxon>Bacillota</taxon>
        <taxon>Clostridia</taxon>
        <taxon>Lachnospirales</taxon>
        <taxon>Lachnospiraceae</taxon>
        <taxon>Candidatus Epulonipiscium</taxon>
    </lineage>
</organism>
<comment type="caution">
    <text evidence="1">The sequence shown here is derived from an EMBL/GenBank/DDBJ whole genome shotgun (WGS) entry which is preliminary data.</text>
</comment>
<proteinExistence type="predicted"/>
<keyword evidence="2" id="KW-1185">Reference proteome</keyword>
<evidence type="ECO:0000313" key="1">
    <source>
        <dbReference type="EMBL" id="ONI46573.1"/>
    </source>
</evidence>
<reference evidence="1" key="1">
    <citation type="submission" date="2016-08" db="EMBL/GenBank/DDBJ databases">
        <authorList>
            <person name="Ngugi D.K."/>
            <person name="Miyake S."/>
            <person name="Stingl U."/>
        </authorList>
    </citation>
    <scope>NUCLEOTIDE SEQUENCE</scope>
    <source>
        <strain evidence="1">SCG-D08WGA-EpuloA1</strain>
    </source>
</reference>
<dbReference type="EMBL" id="LJHD01000002">
    <property type="protein sequence ID" value="ONI46573.1"/>
    <property type="molecule type" value="Genomic_DNA"/>
</dbReference>
<protein>
    <submittedName>
        <fullName evidence="1">Uncharacterized protein</fullName>
    </submittedName>
</protein>
<evidence type="ECO:0000313" key="2">
    <source>
        <dbReference type="Proteomes" id="UP000188637"/>
    </source>
</evidence>
<dbReference type="Proteomes" id="UP000188637">
    <property type="component" value="Unassembled WGS sequence"/>
</dbReference>
<gene>
    <name evidence="1" type="ORF">AN640_00665</name>
</gene>
<sequence length="514" mass="54760">MKKHLIALTAATAMSIFLTACSGEDTSENETLQSVEEVIEKVAEELVVEVSETVVTEVEEVVETAIEEIEESGVTTDSTATEAPEATAPDTASDAPEPTADITSTELPESSATDTASDAPEPTADITSTELPESSAPDTASEVPEPTAELTAPGNLVGKSFSGEYLLEGITSSGKPKNDTFIFKGTTDANGIISTLEMDIIRNKDTEDEYSKKDIMGYLMNISDILITSTDNGLKLNTTSYGYNSEYAPGSSSQFMVSASIDNLTPETTFGELTFLNDAAAYTSPEPVPVPIDKALIAFAPLAKEAGIEELNEDTLVVDIISAHGLYKDGQISEGSTRISFEGVSGGRSYGEQIDAIVSHILANKMTLEDVHTMFQTENQAHHPIEERDAISGATITFVGDFVNMVYVTMHGKLPVGVIETYEDGDNTIFQVITYGYGGAIKSEVTLDKEKTLVDFRVLSSIETPRIGAVLTEDNSAFINDLIAGDGTADAVSGATSTSRALMNAVKYAKEYLE</sequence>
<accession>A0ACC8XJT5</accession>